<reference evidence="1 2" key="1">
    <citation type="submission" date="2018-08" db="EMBL/GenBank/DDBJ databases">
        <title>Lactobacillus suantsai sp. nov., isolated from traditional fermented suan-tsai in Taiwan.</title>
        <authorList>
            <person name="Huang C.-H."/>
        </authorList>
    </citation>
    <scope>NUCLEOTIDE SEQUENCE [LARGE SCALE GENOMIC DNA]</scope>
    <source>
        <strain evidence="1 2">BCRC 12945</strain>
    </source>
</reference>
<dbReference type="OrthoDB" id="2329963at2"/>
<proteinExistence type="predicted"/>
<protein>
    <recommendedName>
        <fullName evidence="3">Integral membrane protein</fullName>
    </recommendedName>
</protein>
<organism evidence="1 2">
    <name type="scientific">Levilactobacillus suantsaii</name>
    <dbReference type="NCBI Taxonomy" id="2292255"/>
    <lineage>
        <taxon>Bacteria</taxon>
        <taxon>Bacillati</taxon>
        <taxon>Bacillota</taxon>
        <taxon>Bacilli</taxon>
        <taxon>Lactobacillales</taxon>
        <taxon>Lactobacillaceae</taxon>
        <taxon>Levilactobacillus</taxon>
    </lineage>
</organism>
<comment type="caution">
    <text evidence="1">The sequence shown here is derived from an EMBL/GenBank/DDBJ whole genome shotgun (WGS) entry which is preliminary data.</text>
</comment>
<dbReference type="AlphaFoldDB" id="A0A4Q0VKW8"/>
<keyword evidence="2" id="KW-1185">Reference proteome</keyword>
<name>A0A4Q0VKW8_9LACO</name>
<evidence type="ECO:0000313" key="2">
    <source>
        <dbReference type="Proteomes" id="UP000290602"/>
    </source>
</evidence>
<evidence type="ECO:0008006" key="3">
    <source>
        <dbReference type="Google" id="ProtNLM"/>
    </source>
</evidence>
<gene>
    <name evidence="1" type="ORF">DXH47_02540</name>
</gene>
<sequence length="113" mass="12524">MAFLEKLGWRYWLMGVVVGVGLPALAMGLGLDPVWRFGGLLLILNGGVSIGLGHFVATRQRPWWLLLVFPVFYFIGASGFLPGYTRYFALVYLCLSYLAYGLTVTAQAEESKN</sequence>
<accession>A0A4Q0VKW8</accession>
<dbReference type="EMBL" id="QXIL01000003">
    <property type="protein sequence ID" value="RXI79620.1"/>
    <property type="molecule type" value="Genomic_DNA"/>
</dbReference>
<evidence type="ECO:0000313" key="1">
    <source>
        <dbReference type="EMBL" id="RXI79620.1"/>
    </source>
</evidence>
<dbReference type="Proteomes" id="UP000290602">
    <property type="component" value="Unassembled WGS sequence"/>
</dbReference>